<dbReference type="GO" id="GO:0005739">
    <property type="term" value="C:mitochondrion"/>
    <property type="evidence" value="ECO:0007669"/>
    <property type="project" value="EnsemblFungi"/>
</dbReference>
<dbReference type="EMBL" id="KV454212">
    <property type="protein sequence ID" value="ODQ58112.1"/>
    <property type="molecule type" value="Genomic_DNA"/>
</dbReference>
<sequence>MNGILAISKPQGITSSKFIAQLQHIFTDSPVFAKQLADIRGSKMQAIQETSGKKASRRQMRKHTKVKMGHGGTLDPLATGVLVVGVGNGTKKLQNYLSGTVKTYEAEALFGASTTSGDVEGEVLTKNASSHITKQDLEKIPEKFIGHLKQTPPIFAALKMDGKPLYEYARQNLPLPRPIEPREVQIYDLKIEDDSLTKDHDYEFIKSTEVEGDDGEITIEEALSKNPTLNDNKLYFSKEYAEKQGNAEESFEIEKPKPSDGSEKVENYKAPLLHFTASVSSGTYIRSLISDIGKAVQSSAYMVKLIRLQQAEWELEKNVFKLEDFTERDPEVWGPVLKQVFDKGEAEKEYKEKKAKQEEEEEEDGETSKKRTIDQVE</sequence>
<evidence type="ECO:0000256" key="5">
    <source>
        <dbReference type="ARBA" id="ARBA00023235"/>
    </source>
</evidence>
<dbReference type="EC" id="5.4.99.25" evidence="3"/>
<dbReference type="SUPFAM" id="SSF55120">
    <property type="entry name" value="Pseudouridine synthase"/>
    <property type="match status" value="1"/>
</dbReference>
<dbReference type="AlphaFoldDB" id="A0A1E3NZK2"/>
<evidence type="ECO:0000256" key="1">
    <source>
        <dbReference type="ARBA" id="ARBA00001166"/>
    </source>
</evidence>
<evidence type="ECO:0000256" key="3">
    <source>
        <dbReference type="ARBA" id="ARBA00012787"/>
    </source>
</evidence>
<dbReference type="InterPro" id="IPR002501">
    <property type="entry name" value="PsdUridine_synth_N"/>
</dbReference>
<keyword evidence="4" id="KW-0819">tRNA processing</keyword>
<proteinExistence type="inferred from homology"/>
<dbReference type="STRING" id="683960.A0A1E3NZK2"/>
<accession>A0A1E3NZK2</accession>
<dbReference type="Proteomes" id="UP000094112">
    <property type="component" value="Unassembled WGS sequence"/>
</dbReference>
<dbReference type="GO" id="GO:0003723">
    <property type="term" value="F:RNA binding"/>
    <property type="evidence" value="ECO:0007669"/>
    <property type="project" value="InterPro"/>
</dbReference>
<evidence type="ECO:0000256" key="2">
    <source>
        <dbReference type="ARBA" id="ARBA00008999"/>
    </source>
</evidence>
<evidence type="ECO:0000259" key="7">
    <source>
        <dbReference type="Pfam" id="PF01509"/>
    </source>
</evidence>
<evidence type="ECO:0000313" key="9">
    <source>
        <dbReference type="Proteomes" id="UP000094112"/>
    </source>
</evidence>
<keyword evidence="9" id="KW-1185">Reference proteome</keyword>
<comment type="similarity">
    <text evidence="2">Belongs to the pseudouridine synthase TruB family.</text>
</comment>
<dbReference type="Gene3D" id="3.30.2350.10">
    <property type="entry name" value="Pseudouridine synthase"/>
    <property type="match status" value="1"/>
</dbReference>
<comment type="catalytic activity">
    <reaction evidence="1">
        <text>a uridine in mRNA = a pseudouridine in mRNA</text>
        <dbReference type="Rhea" id="RHEA:56644"/>
        <dbReference type="Rhea" id="RHEA-COMP:14658"/>
        <dbReference type="Rhea" id="RHEA-COMP:14659"/>
        <dbReference type="ChEBI" id="CHEBI:65314"/>
        <dbReference type="ChEBI" id="CHEBI:65315"/>
    </reaction>
</comment>
<dbReference type="PANTHER" id="PTHR13767">
    <property type="entry name" value="TRNA-PSEUDOURIDINE SYNTHASE"/>
    <property type="match status" value="1"/>
</dbReference>
<dbReference type="RefSeq" id="XP_019037319.1">
    <property type="nucleotide sequence ID" value="XM_019185863.1"/>
</dbReference>
<keyword evidence="5" id="KW-0413">Isomerase</keyword>
<dbReference type="InterPro" id="IPR020103">
    <property type="entry name" value="PsdUridine_synth_cat_dom_sf"/>
</dbReference>
<dbReference type="GO" id="GO:0160148">
    <property type="term" value="F:tRNA pseudouridine(55) synthase activity"/>
    <property type="evidence" value="ECO:0007669"/>
    <property type="project" value="UniProtKB-EC"/>
</dbReference>
<dbReference type="PANTHER" id="PTHR13767:SF2">
    <property type="entry name" value="PSEUDOURIDYLATE SYNTHASE TRUB1"/>
    <property type="match status" value="1"/>
</dbReference>
<feature type="compositionally biased region" description="Basic and acidic residues" evidence="6">
    <location>
        <begin position="345"/>
        <end position="357"/>
    </location>
</feature>
<evidence type="ECO:0000256" key="4">
    <source>
        <dbReference type="ARBA" id="ARBA00022694"/>
    </source>
</evidence>
<organism evidence="8 9">
    <name type="scientific">Wickerhamomyces anomalus (strain ATCC 58044 / CBS 1984 / NCYC 433 / NRRL Y-366-8)</name>
    <name type="common">Yeast</name>
    <name type="synonym">Hansenula anomala</name>
    <dbReference type="NCBI Taxonomy" id="683960"/>
    <lineage>
        <taxon>Eukaryota</taxon>
        <taxon>Fungi</taxon>
        <taxon>Dikarya</taxon>
        <taxon>Ascomycota</taxon>
        <taxon>Saccharomycotina</taxon>
        <taxon>Saccharomycetes</taxon>
        <taxon>Phaffomycetales</taxon>
        <taxon>Wickerhamomycetaceae</taxon>
        <taxon>Wickerhamomyces</taxon>
    </lineage>
</organism>
<dbReference type="InterPro" id="IPR014780">
    <property type="entry name" value="tRNA_psdUridine_synth_TruB"/>
</dbReference>
<name>A0A1E3NZK2_WICAA</name>
<dbReference type="Pfam" id="PF01509">
    <property type="entry name" value="TruB_N"/>
    <property type="match status" value="1"/>
</dbReference>
<dbReference type="OrthoDB" id="9995526at2759"/>
<evidence type="ECO:0000313" key="8">
    <source>
        <dbReference type="EMBL" id="ODQ58112.1"/>
    </source>
</evidence>
<gene>
    <name evidence="8" type="ORF">WICANDRAFT_85233</name>
</gene>
<dbReference type="HAMAP" id="MF_01080">
    <property type="entry name" value="TruB_bact"/>
    <property type="match status" value="1"/>
</dbReference>
<reference evidence="8 9" key="1">
    <citation type="journal article" date="2016" name="Proc. Natl. Acad. Sci. U.S.A.">
        <title>Comparative genomics of biotechnologically important yeasts.</title>
        <authorList>
            <person name="Riley R."/>
            <person name="Haridas S."/>
            <person name="Wolfe K.H."/>
            <person name="Lopes M.R."/>
            <person name="Hittinger C.T."/>
            <person name="Goeker M."/>
            <person name="Salamov A.A."/>
            <person name="Wisecaver J.H."/>
            <person name="Long T.M."/>
            <person name="Calvey C.H."/>
            <person name="Aerts A.L."/>
            <person name="Barry K.W."/>
            <person name="Choi C."/>
            <person name="Clum A."/>
            <person name="Coughlan A.Y."/>
            <person name="Deshpande S."/>
            <person name="Douglass A.P."/>
            <person name="Hanson S.J."/>
            <person name="Klenk H.-P."/>
            <person name="LaButti K.M."/>
            <person name="Lapidus A."/>
            <person name="Lindquist E.A."/>
            <person name="Lipzen A.M."/>
            <person name="Meier-Kolthoff J.P."/>
            <person name="Ohm R.A."/>
            <person name="Otillar R.P."/>
            <person name="Pangilinan J.L."/>
            <person name="Peng Y."/>
            <person name="Rokas A."/>
            <person name="Rosa C.A."/>
            <person name="Scheuner C."/>
            <person name="Sibirny A.A."/>
            <person name="Slot J.C."/>
            <person name="Stielow J.B."/>
            <person name="Sun H."/>
            <person name="Kurtzman C.P."/>
            <person name="Blackwell M."/>
            <person name="Grigoriev I.V."/>
            <person name="Jeffries T.W."/>
        </authorList>
    </citation>
    <scope>NUCLEOTIDE SEQUENCE [LARGE SCALE GENOMIC DNA]</scope>
    <source>
        <strain evidence="9">ATCC 58044 / CBS 1984 / NCYC 433 / NRRL Y-366-8</strain>
    </source>
</reference>
<feature type="compositionally biased region" description="Basic and acidic residues" evidence="6">
    <location>
        <begin position="366"/>
        <end position="377"/>
    </location>
</feature>
<feature type="domain" description="Pseudouridine synthase II N-terminal" evidence="7">
    <location>
        <begin position="65"/>
        <end position="193"/>
    </location>
</feature>
<feature type="region of interest" description="Disordered" evidence="6">
    <location>
        <begin position="345"/>
        <end position="377"/>
    </location>
</feature>
<evidence type="ECO:0000256" key="6">
    <source>
        <dbReference type="SAM" id="MobiDB-lite"/>
    </source>
</evidence>
<dbReference type="GeneID" id="30203109"/>
<dbReference type="GO" id="GO:0006400">
    <property type="term" value="P:tRNA modification"/>
    <property type="evidence" value="ECO:0007669"/>
    <property type="project" value="EnsemblFungi"/>
</dbReference>
<dbReference type="GO" id="GO:0005634">
    <property type="term" value="C:nucleus"/>
    <property type="evidence" value="ECO:0007669"/>
    <property type="project" value="EnsemblFungi"/>
</dbReference>
<protein>
    <recommendedName>
        <fullName evidence="3">tRNA pseudouridine(55) synthase</fullName>
        <ecNumber evidence="3">5.4.99.25</ecNumber>
    </recommendedName>
</protein>
<dbReference type="GO" id="GO:1990481">
    <property type="term" value="P:mRNA pseudouridine synthesis"/>
    <property type="evidence" value="ECO:0007669"/>
    <property type="project" value="EnsemblFungi"/>
</dbReference>